<evidence type="ECO:0000313" key="8">
    <source>
        <dbReference type="EMBL" id="VEB41676.1"/>
    </source>
</evidence>
<dbReference type="SUPFAM" id="SSF103473">
    <property type="entry name" value="MFS general substrate transporter"/>
    <property type="match status" value="1"/>
</dbReference>
<accession>A0A3S4HPP0</accession>
<evidence type="ECO:0000256" key="5">
    <source>
        <dbReference type="ARBA" id="ARBA00023136"/>
    </source>
</evidence>
<keyword evidence="2" id="KW-0813">Transport</keyword>
<comment type="subcellular location">
    <subcellularLocation>
        <location evidence="1">Endomembrane system</location>
        <topology evidence="1">Multi-pass membrane protein</topology>
    </subcellularLocation>
</comment>
<sequence length="127" mass="12956">MSVYFLAFAAGVALWGWLSDALGRRPAMLLGLACYGAGSALALAAADFDTLLLARMISALGAAAGSVVVQTMLRDSYNSVGLARVFSLLGAALALSRCWAWSAAAGWPAISAIAACSPPCCCLPPRC</sequence>
<name>A0A3S4HPP0_CHRVL</name>
<dbReference type="GO" id="GO:0005886">
    <property type="term" value="C:plasma membrane"/>
    <property type="evidence" value="ECO:0007669"/>
    <property type="project" value="TreeGrafter"/>
</dbReference>
<keyword evidence="5 6" id="KW-0472">Membrane</keyword>
<protein>
    <submittedName>
        <fullName evidence="8">Inner membrane transport protein ydhC</fullName>
    </submittedName>
</protein>
<evidence type="ECO:0000256" key="3">
    <source>
        <dbReference type="ARBA" id="ARBA00022692"/>
    </source>
</evidence>
<reference evidence="8 9" key="1">
    <citation type="submission" date="2018-12" db="EMBL/GenBank/DDBJ databases">
        <authorList>
            <consortium name="Pathogen Informatics"/>
        </authorList>
    </citation>
    <scope>NUCLEOTIDE SEQUENCE [LARGE SCALE GENOMIC DNA]</scope>
    <source>
        <strain evidence="8 9">NCTC9695</strain>
    </source>
</reference>
<gene>
    <name evidence="8" type="primary">ydhC</name>
    <name evidence="8" type="ORF">NCTC9695_02109</name>
</gene>
<organism evidence="8 9">
    <name type="scientific">Chromobacterium violaceum</name>
    <dbReference type="NCBI Taxonomy" id="536"/>
    <lineage>
        <taxon>Bacteria</taxon>
        <taxon>Pseudomonadati</taxon>
        <taxon>Pseudomonadota</taxon>
        <taxon>Betaproteobacteria</taxon>
        <taxon>Neisseriales</taxon>
        <taxon>Chromobacteriaceae</taxon>
        <taxon>Chromobacterium</taxon>
    </lineage>
</organism>
<dbReference type="GO" id="GO:0022857">
    <property type="term" value="F:transmembrane transporter activity"/>
    <property type="evidence" value="ECO:0007669"/>
    <property type="project" value="InterPro"/>
</dbReference>
<dbReference type="EMBL" id="LR134182">
    <property type="protein sequence ID" value="VEB41676.1"/>
    <property type="molecule type" value="Genomic_DNA"/>
</dbReference>
<dbReference type="AlphaFoldDB" id="A0A3S4HPP0"/>
<evidence type="ECO:0000256" key="4">
    <source>
        <dbReference type="ARBA" id="ARBA00022989"/>
    </source>
</evidence>
<proteinExistence type="predicted"/>
<feature type="transmembrane region" description="Helical" evidence="6">
    <location>
        <begin position="29"/>
        <end position="46"/>
    </location>
</feature>
<dbReference type="InterPro" id="IPR036259">
    <property type="entry name" value="MFS_trans_sf"/>
</dbReference>
<dbReference type="Pfam" id="PF07690">
    <property type="entry name" value="MFS_1"/>
    <property type="match status" value="1"/>
</dbReference>
<evidence type="ECO:0000256" key="6">
    <source>
        <dbReference type="SAM" id="Phobius"/>
    </source>
</evidence>
<feature type="transmembrane region" description="Helical" evidence="6">
    <location>
        <begin position="52"/>
        <end position="73"/>
    </location>
</feature>
<evidence type="ECO:0000259" key="7">
    <source>
        <dbReference type="PROSITE" id="PS50850"/>
    </source>
</evidence>
<dbReference type="PANTHER" id="PTHR23501:SF191">
    <property type="entry name" value="VACUOLAR BASIC AMINO ACID TRANSPORTER 4"/>
    <property type="match status" value="1"/>
</dbReference>
<dbReference type="InterPro" id="IPR020846">
    <property type="entry name" value="MFS_dom"/>
</dbReference>
<dbReference type="PROSITE" id="PS50850">
    <property type="entry name" value="MFS"/>
    <property type="match status" value="1"/>
</dbReference>
<dbReference type="GO" id="GO:0012505">
    <property type="term" value="C:endomembrane system"/>
    <property type="evidence" value="ECO:0007669"/>
    <property type="project" value="UniProtKB-SubCell"/>
</dbReference>
<keyword evidence="3 6" id="KW-0812">Transmembrane</keyword>
<feature type="transmembrane region" description="Helical" evidence="6">
    <location>
        <begin position="6"/>
        <end position="22"/>
    </location>
</feature>
<dbReference type="InterPro" id="IPR011701">
    <property type="entry name" value="MFS"/>
</dbReference>
<dbReference type="Proteomes" id="UP000275777">
    <property type="component" value="Chromosome"/>
</dbReference>
<evidence type="ECO:0000313" key="9">
    <source>
        <dbReference type="Proteomes" id="UP000275777"/>
    </source>
</evidence>
<dbReference type="PANTHER" id="PTHR23501">
    <property type="entry name" value="MAJOR FACILITATOR SUPERFAMILY"/>
    <property type="match status" value="1"/>
</dbReference>
<dbReference type="Gene3D" id="1.20.1720.10">
    <property type="entry name" value="Multidrug resistance protein D"/>
    <property type="match status" value="1"/>
</dbReference>
<keyword evidence="4 6" id="KW-1133">Transmembrane helix</keyword>
<evidence type="ECO:0000256" key="2">
    <source>
        <dbReference type="ARBA" id="ARBA00022448"/>
    </source>
</evidence>
<feature type="domain" description="Major facilitator superfamily (MFS) profile" evidence="7">
    <location>
        <begin position="1"/>
        <end position="127"/>
    </location>
</feature>
<evidence type="ECO:0000256" key="1">
    <source>
        <dbReference type="ARBA" id="ARBA00004127"/>
    </source>
</evidence>